<name>A0A176WDG1_MARPO</name>
<dbReference type="Proteomes" id="UP000077202">
    <property type="component" value="Unassembled WGS sequence"/>
</dbReference>
<feature type="region of interest" description="Disordered" evidence="1">
    <location>
        <begin position="25"/>
        <end position="105"/>
    </location>
</feature>
<feature type="compositionally biased region" description="Basic and acidic residues" evidence="1">
    <location>
        <begin position="34"/>
        <end position="55"/>
    </location>
</feature>
<feature type="region of interest" description="Disordered" evidence="1">
    <location>
        <begin position="140"/>
        <end position="324"/>
    </location>
</feature>
<reference evidence="2" key="1">
    <citation type="submission" date="2016-03" db="EMBL/GenBank/DDBJ databases">
        <title>Mechanisms controlling the formation of the plant cell surface in tip-growing cells are functionally conserved among land plants.</title>
        <authorList>
            <person name="Honkanen S."/>
            <person name="Jones V.A."/>
            <person name="Morieri G."/>
            <person name="Champion C."/>
            <person name="Hetherington A.J."/>
            <person name="Kelly S."/>
            <person name="Saint-Marcoux D."/>
            <person name="Proust H."/>
            <person name="Prescott H."/>
            <person name="Dolan L."/>
        </authorList>
    </citation>
    <scope>NUCLEOTIDE SEQUENCE [LARGE SCALE GENOMIC DNA]</scope>
    <source>
        <tissue evidence="2">Whole gametophyte</tissue>
    </source>
</reference>
<sequence length="375" mass="40666">MVGGGIKKDDGLAAISSKNIFSALEKKRRKSNKKKSDKEKDSSKSKDAKGEKKEEEPEQFWAPSQVTVKSWADCDDDDDYYATTAPPPAPWAPDQASEAASAVKDGGLSQGEIYLSETTSLCGIDGILVGRRDVVWSRLAPRSVCGQPGDPVHESEGEDEGEEEIEDDADEEQHENDSTGGNNNEAPPARSALPPLIVSREPERQLSKKELKKKELAELDAVLLELGLTPKEENGTPLPIVDEVEKKVENVGEQIEEGESRSGVPTLTESKSTKRRKAKKEKSFKEGKDGDVPPTPDADSVRTVEETTAEEGDTNAPPADPKAEVLKKLASLKKKKSMKESDAAKAAVTEAAARAAKLSAAKKKEKNHYNQQPVR</sequence>
<protein>
    <submittedName>
        <fullName evidence="2">Uncharacterized protein</fullName>
    </submittedName>
</protein>
<dbReference type="AlphaFoldDB" id="A0A176WDG1"/>
<comment type="caution">
    <text evidence="2">The sequence shown here is derived from an EMBL/GenBank/DDBJ whole genome shotgun (WGS) entry which is preliminary data.</text>
</comment>
<evidence type="ECO:0000256" key="1">
    <source>
        <dbReference type="SAM" id="MobiDB-lite"/>
    </source>
</evidence>
<feature type="compositionally biased region" description="Basic and acidic residues" evidence="1">
    <location>
        <begin position="281"/>
        <end position="291"/>
    </location>
</feature>
<accession>A0A176WDG1</accession>
<feature type="compositionally biased region" description="Basic and acidic residues" evidence="1">
    <location>
        <begin position="200"/>
        <end position="217"/>
    </location>
</feature>
<keyword evidence="3" id="KW-1185">Reference proteome</keyword>
<organism evidence="2 3">
    <name type="scientific">Marchantia polymorpha subsp. ruderalis</name>
    <dbReference type="NCBI Taxonomy" id="1480154"/>
    <lineage>
        <taxon>Eukaryota</taxon>
        <taxon>Viridiplantae</taxon>
        <taxon>Streptophyta</taxon>
        <taxon>Embryophyta</taxon>
        <taxon>Marchantiophyta</taxon>
        <taxon>Marchantiopsida</taxon>
        <taxon>Marchantiidae</taxon>
        <taxon>Marchantiales</taxon>
        <taxon>Marchantiaceae</taxon>
        <taxon>Marchantia</taxon>
    </lineage>
</organism>
<feature type="compositionally biased region" description="Low complexity" evidence="1">
    <location>
        <begin position="219"/>
        <end position="228"/>
    </location>
</feature>
<evidence type="ECO:0000313" key="3">
    <source>
        <dbReference type="Proteomes" id="UP000077202"/>
    </source>
</evidence>
<dbReference type="PANTHER" id="PTHR31365">
    <property type="entry name" value="EXPRESSED PROTEIN"/>
    <property type="match status" value="1"/>
</dbReference>
<dbReference type="PANTHER" id="PTHR31365:SF4">
    <property type="entry name" value="OS05G0179800 PROTEIN"/>
    <property type="match status" value="1"/>
</dbReference>
<proteinExistence type="predicted"/>
<evidence type="ECO:0000313" key="2">
    <source>
        <dbReference type="EMBL" id="OAE31157.1"/>
    </source>
</evidence>
<dbReference type="EMBL" id="LVLJ01001166">
    <property type="protein sequence ID" value="OAE31157.1"/>
    <property type="molecule type" value="Genomic_DNA"/>
</dbReference>
<gene>
    <name evidence="2" type="ORF">AXG93_2508s1210</name>
</gene>
<feature type="compositionally biased region" description="Acidic residues" evidence="1">
    <location>
        <begin position="156"/>
        <end position="174"/>
    </location>
</feature>